<gene>
    <name evidence="2" type="ORF">EWE75_07285</name>
</gene>
<comment type="caution">
    <text evidence="2">The sequence shown here is derived from an EMBL/GenBank/DDBJ whole genome shotgun (WGS) entry which is preliminary data.</text>
</comment>
<evidence type="ECO:0000256" key="1">
    <source>
        <dbReference type="SAM" id="MobiDB-lite"/>
    </source>
</evidence>
<reference evidence="2 3" key="1">
    <citation type="submission" date="2019-02" db="EMBL/GenBank/DDBJ databases">
        <authorList>
            <person name="Li Y."/>
        </authorList>
    </citation>
    <scope>NUCLEOTIDE SEQUENCE [LARGE SCALE GENOMIC DNA]</scope>
    <source>
        <strain evidence="2 3">3-7</strain>
    </source>
</reference>
<accession>A0A4Q6XWQ3</accession>
<dbReference type="RefSeq" id="WP_130155996.1">
    <property type="nucleotide sequence ID" value="NZ_SGIS01000008.1"/>
</dbReference>
<feature type="region of interest" description="Disordered" evidence="1">
    <location>
        <begin position="1"/>
        <end position="35"/>
    </location>
</feature>
<dbReference type="EMBL" id="SGIS01000008">
    <property type="protein sequence ID" value="RZF65163.1"/>
    <property type="molecule type" value="Genomic_DNA"/>
</dbReference>
<dbReference type="Proteomes" id="UP000292085">
    <property type="component" value="Unassembled WGS sequence"/>
</dbReference>
<evidence type="ECO:0000313" key="3">
    <source>
        <dbReference type="Proteomes" id="UP000292085"/>
    </source>
</evidence>
<proteinExistence type="predicted"/>
<protein>
    <submittedName>
        <fullName evidence="2">Uncharacterized protein</fullName>
    </submittedName>
</protein>
<name>A0A4Q6XWQ3_9SPHN</name>
<evidence type="ECO:0000313" key="2">
    <source>
        <dbReference type="EMBL" id="RZF65163.1"/>
    </source>
</evidence>
<dbReference type="AlphaFoldDB" id="A0A4Q6XWQ3"/>
<organism evidence="2 3">
    <name type="scientific">Sphingomonas populi</name>
    <dbReference type="NCBI Taxonomy" id="2484750"/>
    <lineage>
        <taxon>Bacteria</taxon>
        <taxon>Pseudomonadati</taxon>
        <taxon>Pseudomonadota</taxon>
        <taxon>Alphaproteobacteria</taxon>
        <taxon>Sphingomonadales</taxon>
        <taxon>Sphingomonadaceae</taxon>
        <taxon>Sphingomonas</taxon>
    </lineage>
</organism>
<keyword evidence="3" id="KW-1185">Reference proteome</keyword>
<sequence length="62" mass="6274">MGEDEIERDVGGVQGTDDDEQAPAAPAAPEQTDEGTKVIAPDAGEIEWAGGLVKKAPGTPNA</sequence>